<evidence type="ECO:0000313" key="1">
    <source>
        <dbReference type="EMBL" id="KAL2102056.1"/>
    </source>
</evidence>
<sequence>MASYSDVNKHFCEEDFVLRTTEGHAYHLESVTDHERATLYGVQARCPLNELDYFDVTQGFPPDVMHDILEGVMPLVVKLVLREARKEKHITLHEFNDKLKHMCFGKNDTQNRPVPITENHLRKSIVGSASQKWCLFRVLPMLMAHQIPPGSAYWNVYLLSREIVEIILASQFRRNDLVNLKMLIEEFLTEMSNVFGNVLTPKCHYLLHYPRLILMYGPLRYLWCMRYESKHQYFKELAKASKNLLNVTHSLCTRHQFKQCWEFSSSLMCAFERSNSKSVSTPFSTLPVDLQNTLKGHCAFKDVQFEGKRLQRVSELFVNNVKYALEDVFVIAQVHAEEIPLFWKVKYIINLDTCWVLCGKILIPLCFDSHVHAYKVKLTKPVIV</sequence>
<reference evidence="1 2" key="1">
    <citation type="submission" date="2024-09" db="EMBL/GenBank/DDBJ databases">
        <title>A chromosome-level genome assembly of Gray's grenadier anchovy, Coilia grayii.</title>
        <authorList>
            <person name="Fu Z."/>
        </authorList>
    </citation>
    <scope>NUCLEOTIDE SEQUENCE [LARGE SCALE GENOMIC DNA]</scope>
    <source>
        <strain evidence="1">G4</strain>
        <tissue evidence="1">Muscle</tissue>
    </source>
</reference>
<gene>
    <name evidence="1" type="ORF">ACEWY4_003817</name>
</gene>
<organism evidence="1 2">
    <name type="scientific">Coilia grayii</name>
    <name type="common">Gray's grenadier anchovy</name>
    <dbReference type="NCBI Taxonomy" id="363190"/>
    <lineage>
        <taxon>Eukaryota</taxon>
        <taxon>Metazoa</taxon>
        <taxon>Chordata</taxon>
        <taxon>Craniata</taxon>
        <taxon>Vertebrata</taxon>
        <taxon>Euteleostomi</taxon>
        <taxon>Actinopterygii</taxon>
        <taxon>Neopterygii</taxon>
        <taxon>Teleostei</taxon>
        <taxon>Clupei</taxon>
        <taxon>Clupeiformes</taxon>
        <taxon>Clupeoidei</taxon>
        <taxon>Engraulidae</taxon>
        <taxon>Coilinae</taxon>
        <taxon>Coilia</taxon>
    </lineage>
</organism>
<dbReference type="EMBL" id="JBHFQA010000003">
    <property type="protein sequence ID" value="KAL2102056.1"/>
    <property type="molecule type" value="Genomic_DNA"/>
</dbReference>
<dbReference type="AlphaFoldDB" id="A0ABD1KSD1"/>
<name>A0ABD1KSD1_9TELE</name>
<keyword evidence="2" id="KW-1185">Reference proteome</keyword>
<dbReference type="PANTHER" id="PTHR31912">
    <property type="entry name" value="IP13529P"/>
    <property type="match status" value="1"/>
</dbReference>
<proteinExistence type="predicted"/>
<dbReference type="PANTHER" id="PTHR31912:SF34">
    <property type="entry name" value="NOTOCHORD-RELATED PROTEIN"/>
    <property type="match status" value="1"/>
</dbReference>
<comment type="caution">
    <text evidence="1">The sequence shown here is derived from an EMBL/GenBank/DDBJ whole genome shotgun (WGS) entry which is preliminary data.</text>
</comment>
<evidence type="ECO:0000313" key="2">
    <source>
        <dbReference type="Proteomes" id="UP001591681"/>
    </source>
</evidence>
<accession>A0ABD1KSD1</accession>
<dbReference type="Proteomes" id="UP001591681">
    <property type="component" value="Unassembled WGS sequence"/>
</dbReference>
<protein>
    <submittedName>
        <fullName evidence="1">Uncharacterized protein</fullName>
    </submittedName>
</protein>